<evidence type="ECO:0000313" key="3">
    <source>
        <dbReference type="Proteomes" id="UP000011761"/>
    </source>
</evidence>
<sequence>MLTGMVPVALLLLATMVGLGYCCPSRLELHFGVRSQVTAACAWTTEAVQGCIVLLGFLDIVRVWLIDLQGCGLTVNIPHLGALHTLGRVALVILTTAIATFATNWIDTWINPCSKTEAPQVRVFTTFRSSSSLPNIT</sequence>
<reference evidence="2 3" key="1">
    <citation type="journal article" date="2012" name="PLoS Pathog.">
        <title>Diverse lifestyles and strategies of plant pathogenesis encoded in the genomes of eighteen Dothideomycetes fungi.</title>
        <authorList>
            <person name="Ohm R.A."/>
            <person name="Feau N."/>
            <person name="Henrissat B."/>
            <person name="Schoch C.L."/>
            <person name="Horwitz B.A."/>
            <person name="Barry K.W."/>
            <person name="Condon B.J."/>
            <person name="Copeland A.C."/>
            <person name="Dhillon B."/>
            <person name="Glaser F."/>
            <person name="Hesse C.N."/>
            <person name="Kosti I."/>
            <person name="LaButti K."/>
            <person name="Lindquist E.A."/>
            <person name="Lucas S."/>
            <person name="Salamov A.A."/>
            <person name="Bradshaw R.E."/>
            <person name="Ciuffetti L."/>
            <person name="Hamelin R.C."/>
            <person name="Kema G.H.J."/>
            <person name="Lawrence C."/>
            <person name="Scott J.A."/>
            <person name="Spatafora J.W."/>
            <person name="Turgeon B.G."/>
            <person name="de Wit P.J.G.M."/>
            <person name="Zhong S."/>
            <person name="Goodwin S.B."/>
            <person name="Grigoriev I.V."/>
        </authorList>
    </citation>
    <scope>NUCLEOTIDE SEQUENCE [LARGE SCALE GENOMIC DNA]</scope>
    <source>
        <strain evidence="2 3">UAMH 10762</strain>
    </source>
</reference>
<feature type="signal peptide" evidence="1">
    <location>
        <begin position="1"/>
        <end position="22"/>
    </location>
</feature>
<dbReference type="KEGG" id="bcom:BAUCODRAFT_287199"/>
<protein>
    <submittedName>
        <fullName evidence="2">Uncharacterized protein</fullName>
    </submittedName>
</protein>
<organism evidence="2 3">
    <name type="scientific">Baudoinia panamericana (strain UAMH 10762)</name>
    <name type="common">Angels' share fungus</name>
    <name type="synonym">Baudoinia compniacensis (strain UAMH 10762)</name>
    <dbReference type="NCBI Taxonomy" id="717646"/>
    <lineage>
        <taxon>Eukaryota</taxon>
        <taxon>Fungi</taxon>
        <taxon>Dikarya</taxon>
        <taxon>Ascomycota</taxon>
        <taxon>Pezizomycotina</taxon>
        <taxon>Dothideomycetes</taxon>
        <taxon>Dothideomycetidae</taxon>
        <taxon>Mycosphaerellales</taxon>
        <taxon>Teratosphaeriaceae</taxon>
        <taxon>Baudoinia</taxon>
    </lineage>
</organism>
<feature type="chain" id="PRO_5004021305" evidence="1">
    <location>
        <begin position="23"/>
        <end position="137"/>
    </location>
</feature>
<keyword evidence="3" id="KW-1185">Reference proteome</keyword>
<gene>
    <name evidence="2" type="ORF">BAUCODRAFT_287199</name>
</gene>
<name>M2MLX0_BAUPA</name>
<evidence type="ECO:0000256" key="1">
    <source>
        <dbReference type="SAM" id="SignalP"/>
    </source>
</evidence>
<dbReference type="GeneID" id="19110755"/>
<dbReference type="HOGENOM" id="CLU_1864756_0_0_1"/>
<keyword evidence="1" id="KW-0732">Signal</keyword>
<accession>M2MLX0</accession>
<dbReference type="EMBL" id="KB445562">
    <property type="protein sequence ID" value="EMC92388.1"/>
    <property type="molecule type" value="Genomic_DNA"/>
</dbReference>
<dbReference type="RefSeq" id="XP_007680749.1">
    <property type="nucleotide sequence ID" value="XM_007682559.1"/>
</dbReference>
<evidence type="ECO:0000313" key="2">
    <source>
        <dbReference type="EMBL" id="EMC92388.1"/>
    </source>
</evidence>
<dbReference type="Proteomes" id="UP000011761">
    <property type="component" value="Unassembled WGS sequence"/>
</dbReference>
<proteinExistence type="predicted"/>
<dbReference type="AlphaFoldDB" id="M2MLX0"/>